<dbReference type="InterPro" id="IPR050384">
    <property type="entry name" value="Endophilin_SH3RF"/>
</dbReference>
<feature type="compositionally biased region" description="Basic and acidic residues" evidence="3">
    <location>
        <begin position="175"/>
        <end position="185"/>
    </location>
</feature>
<feature type="region of interest" description="Disordered" evidence="3">
    <location>
        <begin position="213"/>
        <end position="246"/>
    </location>
</feature>
<proteinExistence type="predicted"/>
<dbReference type="PRINTS" id="PR00452">
    <property type="entry name" value="SH3DOMAIN"/>
</dbReference>
<evidence type="ECO:0000256" key="1">
    <source>
        <dbReference type="ARBA" id="ARBA00022443"/>
    </source>
</evidence>
<dbReference type="PANTHER" id="PTHR14167">
    <property type="entry name" value="SH3 DOMAIN-CONTAINING"/>
    <property type="match status" value="1"/>
</dbReference>
<dbReference type="SMART" id="SM00326">
    <property type="entry name" value="SH3"/>
    <property type="match status" value="3"/>
</dbReference>
<feature type="compositionally biased region" description="Basic and acidic residues" evidence="3">
    <location>
        <begin position="440"/>
        <end position="464"/>
    </location>
</feature>
<keyword evidence="6" id="KW-1185">Reference proteome</keyword>
<dbReference type="EMBL" id="RQTK01000028">
    <property type="protein sequence ID" value="RUS90596.1"/>
    <property type="molecule type" value="Genomic_DNA"/>
</dbReference>
<sequence>MDAVVEYEYKAEQEDELTLKVGDVITGVLTADGGWWEGELNGKKGMFPENFVKLIKHRDTPEKKDQKRAATQRKSVRVLAEQFKSDGIPIGAPPKKKEKKKMCKVLFDYKKENDDELDLGVGDLVEFHKEVEEGWWEGTLNGKHGVFPSNFVEMTEDPIGSSDESTPMPAAASTAEDKNKTEEAKSSNSDFQAIKGKKVVGVGLGNIFGGGPIKLRPTGDRGVKNQDTSKPAKSMEPESVPEVTKREKQIVPERAVVRFSYTAEQPDELSLLEGQYVKVIDKNLEDDGWWKGEVNGKVGVFPDNFVELLPPEEPNKPKKPPPPTAASKHSLHSKLPTGDSVDENKKPDSAVPVVGKKPQPPPPISKKPGSIRPEASKPVSVKATSKDNADEHSNSEGSTLTDGTPFNDIEASSQKLTHLTANRAKGPKKRPPSTVLTLNDIDKDGDSVDEAKPNSHQLPERSEKPQLVQPSKDNKHPPSEPEPPSLSHQHQHHHHHHQQQQPQPQPPHTVHTTSAVGAVTKDANTRQCGAVTKDVRAGQLGAGLPDRGSGGRGGADPPAWCVSRCTADVVWTV</sequence>
<gene>
    <name evidence="5" type="ORF">EGW08_001593</name>
</gene>
<dbReference type="InterPro" id="IPR036028">
    <property type="entry name" value="SH3-like_dom_sf"/>
</dbReference>
<name>A0A433U9Z5_ELYCH</name>
<feature type="region of interest" description="Disordered" evidence="3">
    <location>
        <begin position="305"/>
        <end position="559"/>
    </location>
</feature>
<dbReference type="AlphaFoldDB" id="A0A433U9Z5"/>
<dbReference type="CDD" id="cd11873">
    <property type="entry name" value="SH3_CD2AP-like_1"/>
    <property type="match status" value="1"/>
</dbReference>
<dbReference type="GO" id="GO:0007015">
    <property type="term" value="P:actin filament organization"/>
    <property type="evidence" value="ECO:0007669"/>
    <property type="project" value="TreeGrafter"/>
</dbReference>
<feature type="compositionally biased region" description="Basic and acidic residues" evidence="3">
    <location>
        <begin position="384"/>
        <end position="394"/>
    </location>
</feature>
<feature type="domain" description="SH3" evidence="4">
    <location>
        <begin position="1"/>
        <end position="57"/>
    </location>
</feature>
<organism evidence="5 6">
    <name type="scientific">Elysia chlorotica</name>
    <name type="common">Eastern emerald elysia</name>
    <name type="synonym">Sea slug</name>
    <dbReference type="NCBI Taxonomy" id="188477"/>
    <lineage>
        <taxon>Eukaryota</taxon>
        <taxon>Metazoa</taxon>
        <taxon>Spiralia</taxon>
        <taxon>Lophotrochozoa</taxon>
        <taxon>Mollusca</taxon>
        <taxon>Gastropoda</taxon>
        <taxon>Heterobranchia</taxon>
        <taxon>Euthyneura</taxon>
        <taxon>Panpulmonata</taxon>
        <taxon>Sacoglossa</taxon>
        <taxon>Placobranchoidea</taxon>
        <taxon>Plakobranchidae</taxon>
        <taxon>Elysia</taxon>
    </lineage>
</organism>
<dbReference type="InterPro" id="IPR001452">
    <property type="entry name" value="SH3_domain"/>
</dbReference>
<accession>A0A433U9Z5</accession>
<dbReference type="PANTHER" id="PTHR14167:SF92">
    <property type="entry name" value="CIN85 AND CD2AP RELATED, ISOFORM J"/>
    <property type="match status" value="1"/>
</dbReference>
<feature type="domain" description="SH3" evidence="4">
    <location>
        <begin position="98"/>
        <end position="157"/>
    </location>
</feature>
<feature type="region of interest" description="Disordered" evidence="3">
    <location>
        <begin position="157"/>
        <end position="189"/>
    </location>
</feature>
<dbReference type="SUPFAM" id="SSF50044">
    <property type="entry name" value="SH3-domain"/>
    <property type="match status" value="3"/>
</dbReference>
<evidence type="ECO:0000313" key="5">
    <source>
        <dbReference type="EMBL" id="RUS90596.1"/>
    </source>
</evidence>
<keyword evidence="1 2" id="KW-0728">SH3 domain</keyword>
<evidence type="ECO:0000256" key="3">
    <source>
        <dbReference type="SAM" id="MobiDB-lite"/>
    </source>
</evidence>
<evidence type="ECO:0000259" key="4">
    <source>
        <dbReference type="PROSITE" id="PS50002"/>
    </source>
</evidence>
<feature type="compositionally biased region" description="Basic residues" evidence="3">
    <location>
        <begin position="489"/>
        <end position="498"/>
    </location>
</feature>
<dbReference type="Pfam" id="PF14604">
    <property type="entry name" value="SH3_9"/>
    <property type="match status" value="3"/>
</dbReference>
<dbReference type="FunFam" id="2.30.30.40:FF:000072">
    <property type="entry name" value="Unconventional Myosin IB"/>
    <property type="match status" value="2"/>
</dbReference>
<dbReference type="PROSITE" id="PS50002">
    <property type="entry name" value="SH3"/>
    <property type="match status" value="3"/>
</dbReference>
<evidence type="ECO:0000256" key="2">
    <source>
        <dbReference type="PROSITE-ProRule" id="PRU00192"/>
    </source>
</evidence>
<protein>
    <recommendedName>
        <fullName evidence="4">SH3 domain-containing protein</fullName>
    </recommendedName>
</protein>
<reference evidence="5 6" key="1">
    <citation type="submission" date="2019-01" db="EMBL/GenBank/DDBJ databases">
        <title>A draft genome assembly of the solar-powered sea slug Elysia chlorotica.</title>
        <authorList>
            <person name="Cai H."/>
            <person name="Li Q."/>
            <person name="Fang X."/>
            <person name="Li J."/>
            <person name="Curtis N.E."/>
            <person name="Altenburger A."/>
            <person name="Shibata T."/>
            <person name="Feng M."/>
            <person name="Maeda T."/>
            <person name="Schwartz J.A."/>
            <person name="Shigenobu S."/>
            <person name="Lundholm N."/>
            <person name="Nishiyama T."/>
            <person name="Yang H."/>
            <person name="Hasebe M."/>
            <person name="Li S."/>
            <person name="Pierce S.K."/>
            <person name="Wang J."/>
        </authorList>
    </citation>
    <scope>NUCLEOTIDE SEQUENCE [LARGE SCALE GENOMIC DNA]</scope>
    <source>
        <strain evidence="5">EC2010</strain>
        <tissue evidence="5">Whole organism of an adult</tissue>
    </source>
</reference>
<dbReference type="Gene3D" id="2.30.30.40">
    <property type="entry name" value="SH3 Domains"/>
    <property type="match status" value="3"/>
</dbReference>
<feature type="compositionally biased region" description="Polar residues" evidence="3">
    <location>
        <begin position="395"/>
        <end position="420"/>
    </location>
</feature>
<evidence type="ECO:0000313" key="6">
    <source>
        <dbReference type="Proteomes" id="UP000271974"/>
    </source>
</evidence>
<dbReference type="Proteomes" id="UP000271974">
    <property type="component" value="Unassembled WGS sequence"/>
</dbReference>
<comment type="caution">
    <text evidence="5">The sequence shown here is derived from an EMBL/GenBank/DDBJ whole genome shotgun (WGS) entry which is preliminary data.</text>
</comment>
<dbReference type="STRING" id="188477.A0A433U9Z5"/>
<dbReference type="OrthoDB" id="5340910at2759"/>
<feature type="domain" description="SH3" evidence="4">
    <location>
        <begin position="250"/>
        <end position="311"/>
    </location>
</feature>
<dbReference type="GO" id="GO:0016477">
    <property type="term" value="P:cell migration"/>
    <property type="evidence" value="ECO:0007669"/>
    <property type="project" value="TreeGrafter"/>
</dbReference>
<dbReference type="PRINTS" id="PR00499">
    <property type="entry name" value="P67PHOX"/>
</dbReference>